<dbReference type="PANTHER" id="PTHR22960:SF0">
    <property type="entry name" value="MOLYBDENUM COFACTOR BIOSYNTHESIS PROTEIN 1"/>
    <property type="match status" value="1"/>
</dbReference>
<dbReference type="GO" id="GO:0061798">
    <property type="term" value="F:GTP 3',8'-cyclase activity"/>
    <property type="evidence" value="ECO:0007669"/>
    <property type="project" value="UniProtKB-UniRule"/>
</dbReference>
<evidence type="ECO:0000256" key="7">
    <source>
        <dbReference type="ARBA" id="ARBA00023014"/>
    </source>
</evidence>
<feature type="binding site" evidence="12">
    <location>
        <position position="188"/>
    </location>
    <ligand>
        <name>S-adenosyl-L-methionine</name>
        <dbReference type="ChEBI" id="CHEBI:59789"/>
    </ligand>
</feature>
<dbReference type="AlphaFoldDB" id="A0A1I0RAI5"/>
<keyword evidence="4 12" id="KW-0479">Metal-binding</keyword>
<evidence type="ECO:0000256" key="11">
    <source>
        <dbReference type="ARBA" id="ARBA00048697"/>
    </source>
</evidence>
<dbReference type="SUPFAM" id="SSF102114">
    <property type="entry name" value="Radical SAM enzymes"/>
    <property type="match status" value="1"/>
</dbReference>
<comment type="caution">
    <text evidence="12">Lacks conserved residue(s) required for the propagation of feature annotation.</text>
</comment>
<comment type="subunit">
    <text evidence="12">Monomer and homodimer.</text>
</comment>
<dbReference type="EMBL" id="FOJI01000013">
    <property type="protein sequence ID" value="SEW37854.1"/>
    <property type="molecule type" value="Genomic_DNA"/>
</dbReference>
<dbReference type="Proteomes" id="UP000199701">
    <property type="component" value="Unassembled WGS sequence"/>
</dbReference>
<comment type="pathway">
    <text evidence="12">Cofactor biosynthesis; molybdopterin biosynthesis.</text>
</comment>
<accession>A0A1I0RAI5</accession>
<dbReference type="InterPro" id="IPR013785">
    <property type="entry name" value="Aldolase_TIM"/>
</dbReference>
<keyword evidence="2 12" id="KW-0004">4Fe-4S</keyword>
<dbReference type="GO" id="GO:0046872">
    <property type="term" value="F:metal ion binding"/>
    <property type="evidence" value="ECO:0007669"/>
    <property type="project" value="UniProtKB-KW"/>
</dbReference>
<dbReference type="InterPro" id="IPR007197">
    <property type="entry name" value="rSAM"/>
</dbReference>
<evidence type="ECO:0000256" key="12">
    <source>
        <dbReference type="HAMAP-Rule" id="MF_01225"/>
    </source>
</evidence>
<feature type="domain" description="Radical SAM core" evidence="13">
    <location>
        <begin position="4"/>
        <end position="227"/>
    </location>
</feature>
<feature type="binding site" evidence="12">
    <location>
        <position position="26"/>
    </location>
    <ligand>
        <name>S-adenosyl-L-methionine</name>
        <dbReference type="ChEBI" id="CHEBI:59789"/>
    </ligand>
</feature>
<evidence type="ECO:0000256" key="5">
    <source>
        <dbReference type="ARBA" id="ARBA00022741"/>
    </source>
</evidence>
<evidence type="ECO:0000313" key="14">
    <source>
        <dbReference type="EMBL" id="SEW37854.1"/>
    </source>
</evidence>
<organism evidence="14 15">
    <name type="scientific">[Clostridium] fimetarium</name>
    <dbReference type="NCBI Taxonomy" id="99656"/>
    <lineage>
        <taxon>Bacteria</taxon>
        <taxon>Bacillati</taxon>
        <taxon>Bacillota</taxon>
        <taxon>Clostridia</taxon>
        <taxon>Lachnospirales</taxon>
        <taxon>Lachnospiraceae</taxon>
    </lineage>
</organism>
<evidence type="ECO:0000259" key="13">
    <source>
        <dbReference type="PROSITE" id="PS51918"/>
    </source>
</evidence>
<dbReference type="GO" id="GO:1904047">
    <property type="term" value="F:S-adenosyl-L-methionine binding"/>
    <property type="evidence" value="ECO:0007669"/>
    <property type="project" value="UniProtKB-UniRule"/>
</dbReference>
<feature type="binding site" evidence="12">
    <location>
        <position position="20"/>
    </location>
    <ligand>
        <name>[4Fe-4S] cluster</name>
        <dbReference type="ChEBI" id="CHEBI:49883"/>
        <label>1</label>
        <note>4Fe-4S-S-AdoMet</note>
    </ligand>
</feature>
<keyword evidence="9 12" id="KW-0501">Molybdenum cofactor biosynthesis</keyword>
<dbReference type="STRING" id="99656.SAMN05421659_11383"/>
<dbReference type="RefSeq" id="WP_092455735.1">
    <property type="nucleotide sequence ID" value="NZ_FOJI01000013.1"/>
</dbReference>
<feature type="binding site" evidence="12">
    <location>
        <position position="154"/>
    </location>
    <ligand>
        <name>GTP</name>
        <dbReference type="ChEBI" id="CHEBI:37565"/>
    </ligand>
</feature>
<dbReference type="SFLD" id="SFLDG01383">
    <property type="entry name" value="cyclic_pyranopterin_phosphate"/>
    <property type="match status" value="1"/>
</dbReference>
<dbReference type="InterPro" id="IPR010505">
    <property type="entry name" value="MoaA_twitch"/>
</dbReference>
<evidence type="ECO:0000256" key="6">
    <source>
        <dbReference type="ARBA" id="ARBA00023004"/>
    </source>
</evidence>
<dbReference type="CDD" id="cd21117">
    <property type="entry name" value="Twitch_MoaA"/>
    <property type="match status" value="1"/>
</dbReference>
<feature type="binding site" evidence="12">
    <location>
        <position position="67"/>
    </location>
    <ligand>
        <name>S-adenosyl-L-methionine</name>
        <dbReference type="ChEBI" id="CHEBI:59789"/>
    </ligand>
</feature>
<dbReference type="HAMAP" id="MF_01225_B">
    <property type="entry name" value="MoaA_B"/>
    <property type="match status" value="1"/>
</dbReference>
<dbReference type="InterPro" id="IPR050105">
    <property type="entry name" value="MoCo_biosynth_MoaA/MoaC"/>
</dbReference>
<evidence type="ECO:0000256" key="10">
    <source>
        <dbReference type="ARBA" id="ARBA00023239"/>
    </source>
</evidence>
<evidence type="ECO:0000256" key="3">
    <source>
        <dbReference type="ARBA" id="ARBA00022691"/>
    </source>
</evidence>
<keyword evidence="3 12" id="KW-0949">S-adenosyl-L-methionine</keyword>
<dbReference type="InterPro" id="IPR013483">
    <property type="entry name" value="MoaA"/>
</dbReference>
<feature type="binding site" evidence="12">
    <location>
        <position position="13"/>
    </location>
    <ligand>
        <name>GTP</name>
        <dbReference type="ChEBI" id="CHEBI:37565"/>
    </ligand>
</feature>
<dbReference type="Pfam" id="PF04055">
    <property type="entry name" value="Radical_SAM"/>
    <property type="match status" value="1"/>
</dbReference>
<dbReference type="GO" id="GO:0061799">
    <property type="term" value="F:cyclic pyranopterin monophosphate synthase activity"/>
    <property type="evidence" value="ECO:0007669"/>
    <property type="project" value="TreeGrafter"/>
</dbReference>
<dbReference type="SFLD" id="SFLDG01067">
    <property type="entry name" value="SPASM/twitch_domain_containing"/>
    <property type="match status" value="1"/>
</dbReference>
<dbReference type="PROSITE" id="PS01305">
    <property type="entry name" value="MOAA_NIFB_PQQE"/>
    <property type="match status" value="1"/>
</dbReference>
<dbReference type="InterPro" id="IPR006638">
    <property type="entry name" value="Elp3/MiaA/NifB-like_rSAM"/>
</dbReference>
<dbReference type="SFLD" id="SFLDS00029">
    <property type="entry name" value="Radical_SAM"/>
    <property type="match status" value="1"/>
</dbReference>
<dbReference type="InterPro" id="IPR040064">
    <property type="entry name" value="MoaA-like"/>
</dbReference>
<dbReference type="GO" id="GO:0051539">
    <property type="term" value="F:4 iron, 4 sulfur cluster binding"/>
    <property type="evidence" value="ECO:0007669"/>
    <property type="project" value="UniProtKB-UniRule"/>
</dbReference>
<dbReference type="PANTHER" id="PTHR22960">
    <property type="entry name" value="MOLYBDOPTERIN COFACTOR SYNTHESIS PROTEIN A"/>
    <property type="match status" value="1"/>
</dbReference>
<keyword evidence="7 12" id="KW-0411">Iron-sulfur</keyword>
<dbReference type="Gene3D" id="3.20.20.70">
    <property type="entry name" value="Aldolase class I"/>
    <property type="match status" value="1"/>
</dbReference>
<evidence type="ECO:0000313" key="15">
    <source>
        <dbReference type="Proteomes" id="UP000199701"/>
    </source>
</evidence>
<dbReference type="InterPro" id="IPR000385">
    <property type="entry name" value="MoaA_NifB_PqqE_Fe-S-bd_CS"/>
</dbReference>
<evidence type="ECO:0000256" key="2">
    <source>
        <dbReference type="ARBA" id="ARBA00022485"/>
    </source>
</evidence>
<reference evidence="14 15" key="1">
    <citation type="submission" date="2016-10" db="EMBL/GenBank/DDBJ databases">
        <authorList>
            <person name="de Groot N.N."/>
        </authorList>
    </citation>
    <scope>NUCLEOTIDE SEQUENCE [LARGE SCALE GENOMIC DNA]</scope>
    <source>
        <strain evidence="14 15">DSM 9179</strain>
    </source>
</reference>
<dbReference type="OrthoDB" id="9763993at2"/>
<dbReference type="GO" id="GO:0006777">
    <property type="term" value="P:Mo-molybdopterin cofactor biosynthetic process"/>
    <property type="evidence" value="ECO:0007669"/>
    <property type="project" value="UniProtKB-UniRule"/>
</dbReference>
<keyword evidence="6 12" id="KW-0408">Iron</keyword>
<keyword evidence="8 12" id="KW-0342">GTP-binding</keyword>
<protein>
    <recommendedName>
        <fullName evidence="1 12">GTP 3',8-cyclase</fullName>
        <ecNumber evidence="1 12">4.1.99.22</ecNumber>
    </recommendedName>
    <alternativeName>
        <fullName evidence="12">Molybdenum cofactor biosynthesis protein A</fullName>
    </alternativeName>
</protein>
<comment type="cofactor">
    <cofactor evidence="12">
        <name>[4Fe-4S] cluster</name>
        <dbReference type="ChEBI" id="CHEBI:49883"/>
    </cofactor>
    <text evidence="12">Binds 2 [4Fe-4S] clusters. Binds 1 [4Fe-4S] cluster coordinated with 3 cysteines and an exchangeable S-adenosyl-L-methionine and 1 [4Fe-4S] cluster coordinated with 3 cysteines and the GTP-derived substrate.</text>
</comment>
<feature type="binding site" evidence="12">
    <location>
        <position position="253"/>
    </location>
    <ligand>
        <name>[4Fe-4S] cluster</name>
        <dbReference type="ChEBI" id="CHEBI:49883"/>
        <label>2</label>
        <note>4Fe-4S-substrate</note>
    </ligand>
</feature>
<proteinExistence type="inferred from homology"/>
<dbReference type="GO" id="GO:0005525">
    <property type="term" value="F:GTP binding"/>
    <property type="evidence" value="ECO:0007669"/>
    <property type="project" value="UniProtKB-UniRule"/>
</dbReference>
<feature type="binding site" evidence="12">
    <location>
        <position position="24"/>
    </location>
    <ligand>
        <name>[4Fe-4S] cluster</name>
        <dbReference type="ChEBI" id="CHEBI:49883"/>
        <label>1</label>
        <note>4Fe-4S-S-AdoMet</note>
    </ligand>
</feature>
<dbReference type="NCBIfam" id="TIGR02666">
    <property type="entry name" value="moaA"/>
    <property type="match status" value="1"/>
</dbReference>
<comment type="similarity">
    <text evidence="12">Belongs to the radical SAM superfamily. MoaA family.</text>
</comment>
<name>A0A1I0RAI5_9FIRM</name>
<feature type="binding site" evidence="12">
    <location>
        <position position="27"/>
    </location>
    <ligand>
        <name>[4Fe-4S] cluster</name>
        <dbReference type="ChEBI" id="CHEBI:49883"/>
        <label>1</label>
        <note>4Fe-4S-S-AdoMet</note>
    </ligand>
</feature>
<dbReference type="Pfam" id="PF06463">
    <property type="entry name" value="Mob_synth_C"/>
    <property type="match status" value="1"/>
</dbReference>
<feature type="binding site" evidence="12">
    <location>
        <position position="94"/>
    </location>
    <ligand>
        <name>GTP</name>
        <dbReference type="ChEBI" id="CHEBI:37565"/>
    </ligand>
</feature>
<evidence type="ECO:0000256" key="8">
    <source>
        <dbReference type="ARBA" id="ARBA00023134"/>
    </source>
</evidence>
<evidence type="ECO:0000256" key="1">
    <source>
        <dbReference type="ARBA" id="ARBA00012167"/>
    </source>
</evidence>
<keyword evidence="15" id="KW-1185">Reference proteome</keyword>
<keyword evidence="10 12" id="KW-0456">Lyase</keyword>
<dbReference type="UniPathway" id="UPA00344"/>
<evidence type="ECO:0000256" key="9">
    <source>
        <dbReference type="ARBA" id="ARBA00023150"/>
    </source>
</evidence>
<feature type="binding site" evidence="12">
    <location>
        <position position="267"/>
    </location>
    <ligand>
        <name>[4Fe-4S] cluster</name>
        <dbReference type="ChEBI" id="CHEBI:49883"/>
        <label>2</label>
        <note>4Fe-4S-substrate</note>
    </ligand>
</feature>
<dbReference type="PROSITE" id="PS51918">
    <property type="entry name" value="RADICAL_SAM"/>
    <property type="match status" value="1"/>
</dbReference>
<comment type="function">
    <text evidence="12">Catalyzes the cyclization of GTP to (8S)-3',8-cyclo-7,8-dihydroguanosine 5'-triphosphate.</text>
</comment>
<evidence type="ECO:0000256" key="4">
    <source>
        <dbReference type="ARBA" id="ARBA00022723"/>
    </source>
</evidence>
<dbReference type="SMART" id="SM00729">
    <property type="entry name" value="Elp3"/>
    <property type="match status" value="1"/>
</dbReference>
<sequence>MKDRWSREINYMRISVTDQCNLRCCYCMPEEGIPSIDKSELLTFDEIETIVKAGVSIGINAIKITGGEPLLRDDITKLIKNIKNIDGIKQVTLTTNGVLLERYADELKEAGIDSININVPTLTKEKYASITRRNEFIQMIQGIRKARDIGIHLKLNCVSRKTITDEELYGFAMIAKHYPIDIRFIEMMPLGFGKLFDTYSNDKILERLKAIFQDKIHLSTVSGNGPAVYYEFDDLVGKIGFVSAVSHKFCSDCNRIRLSAEGELKLCLNYDEGVSLRDVLRNGNQDLLLSVMEQAIFEKPQAHCFYEEASDKVEMKNMVQIGG</sequence>
<keyword evidence="5 12" id="KW-0547">Nucleotide-binding</keyword>
<feature type="binding site" evidence="12">
    <location>
        <begin position="255"/>
        <end position="257"/>
    </location>
    <ligand>
        <name>GTP</name>
        <dbReference type="ChEBI" id="CHEBI:37565"/>
    </ligand>
</feature>
<dbReference type="EC" id="4.1.99.22" evidence="1 12"/>
<dbReference type="InterPro" id="IPR058240">
    <property type="entry name" value="rSAM_sf"/>
</dbReference>
<gene>
    <name evidence="12" type="primary">moaA</name>
    <name evidence="14" type="ORF">SAMN05421659_11383</name>
</gene>
<dbReference type="CDD" id="cd01335">
    <property type="entry name" value="Radical_SAM"/>
    <property type="match status" value="1"/>
</dbReference>
<comment type="catalytic activity">
    <reaction evidence="11 12">
        <text>GTP + AH2 + S-adenosyl-L-methionine = (8S)-3',8-cyclo-7,8-dihydroguanosine 5'-triphosphate + 5'-deoxyadenosine + L-methionine + A + H(+)</text>
        <dbReference type="Rhea" id="RHEA:49576"/>
        <dbReference type="ChEBI" id="CHEBI:13193"/>
        <dbReference type="ChEBI" id="CHEBI:15378"/>
        <dbReference type="ChEBI" id="CHEBI:17319"/>
        <dbReference type="ChEBI" id="CHEBI:17499"/>
        <dbReference type="ChEBI" id="CHEBI:37565"/>
        <dbReference type="ChEBI" id="CHEBI:57844"/>
        <dbReference type="ChEBI" id="CHEBI:59789"/>
        <dbReference type="ChEBI" id="CHEBI:131766"/>
        <dbReference type="EC" id="4.1.99.22"/>
    </reaction>
</comment>
<feature type="binding site" evidence="12">
    <location>
        <position position="250"/>
    </location>
    <ligand>
        <name>[4Fe-4S] cluster</name>
        <dbReference type="ChEBI" id="CHEBI:49883"/>
        <label>2</label>
        <note>4Fe-4S-substrate</note>
    </ligand>
</feature>
<dbReference type="SFLD" id="SFLDG01386">
    <property type="entry name" value="main_SPASM_domain-containing"/>
    <property type="match status" value="1"/>
</dbReference>